<dbReference type="InterPro" id="IPR011701">
    <property type="entry name" value="MFS"/>
</dbReference>
<feature type="transmembrane region" description="Helical" evidence="7">
    <location>
        <begin position="246"/>
        <end position="264"/>
    </location>
</feature>
<feature type="transmembrane region" description="Helical" evidence="7">
    <location>
        <begin position="21"/>
        <end position="45"/>
    </location>
</feature>
<keyword evidence="2" id="KW-0813">Transport</keyword>
<dbReference type="EMBL" id="RSAA01000006">
    <property type="protein sequence ID" value="RRO18710.1"/>
    <property type="molecule type" value="Genomic_DNA"/>
</dbReference>
<dbReference type="PANTHER" id="PTHR43045">
    <property type="entry name" value="SHIKIMATE TRANSPORTER"/>
    <property type="match status" value="1"/>
</dbReference>
<evidence type="ECO:0000313" key="10">
    <source>
        <dbReference type="Proteomes" id="UP000274515"/>
    </source>
</evidence>
<comment type="caution">
    <text evidence="9">The sequence shown here is derived from an EMBL/GenBank/DDBJ whole genome shotgun (WGS) entry which is preliminary data.</text>
</comment>
<protein>
    <submittedName>
        <fullName evidence="9">MFS transporter</fullName>
    </submittedName>
</protein>
<evidence type="ECO:0000259" key="8">
    <source>
        <dbReference type="PROSITE" id="PS50850"/>
    </source>
</evidence>
<dbReference type="PROSITE" id="PS50850">
    <property type="entry name" value="MFS"/>
    <property type="match status" value="1"/>
</dbReference>
<dbReference type="Proteomes" id="UP000274515">
    <property type="component" value="Unassembled WGS sequence"/>
</dbReference>
<sequence>MALGRAGSTPRNPPSRTAVGPAVVIGSALEWFDFYLYASMAALVFRKLFFPAGNPAAATLASMATFAVGFLARPFGGILFGALGDKFGRKNVLSATFLLMGISSGLIGLLPTYTTVGVTAPVLLVVLRVLQGLGAGAELGSATAVAYEHADAKSRGFRGSLPALGVNIGLFASSLTVTVLTSLNEDFLLSWGWRVPFVATFALVGLGFWVRRRMPETPEFERTVRSKAARKQVQPLRSMLRSDWRGLAVVMAVTLGYNGVSYIFKTFSLSYLTQFRDVPANVGAFGITLASACAILTVPIAGRVCDVVGAKRVILVGSVATAALAFPFFWLLDTGQNVLIWTALVLATGVVVPSMLSAQGAFLSQQFPTRTRVSGLGTGREVGGAFSGGLAPVAALALVTATPGNATWAVSLMFVAGAAFIGAGALFDQRKAVEAAAERSPAAVAEPS</sequence>
<gene>
    <name evidence="9" type="ORF">EIL87_06240</name>
</gene>
<evidence type="ECO:0000256" key="5">
    <source>
        <dbReference type="ARBA" id="ARBA00022989"/>
    </source>
</evidence>
<evidence type="ECO:0000256" key="6">
    <source>
        <dbReference type="ARBA" id="ARBA00023136"/>
    </source>
</evidence>
<feature type="transmembrane region" description="Helical" evidence="7">
    <location>
        <begin position="338"/>
        <end position="362"/>
    </location>
</feature>
<feature type="transmembrane region" description="Helical" evidence="7">
    <location>
        <begin position="408"/>
        <end position="427"/>
    </location>
</feature>
<dbReference type="Gene3D" id="1.20.1250.20">
    <property type="entry name" value="MFS general substrate transporter like domains"/>
    <property type="match status" value="2"/>
</dbReference>
<feature type="transmembrane region" description="Helical" evidence="7">
    <location>
        <begin position="191"/>
        <end position="210"/>
    </location>
</feature>
<name>A0A3R8P2N0_9PSEU</name>
<feature type="transmembrane region" description="Helical" evidence="7">
    <location>
        <begin position="57"/>
        <end position="80"/>
    </location>
</feature>
<evidence type="ECO:0000313" key="9">
    <source>
        <dbReference type="EMBL" id="RRO18710.1"/>
    </source>
</evidence>
<feature type="domain" description="Major facilitator superfamily (MFS) profile" evidence="8">
    <location>
        <begin position="19"/>
        <end position="434"/>
    </location>
</feature>
<evidence type="ECO:0000256" key="2">
    <source>
        <dbReference type="ARBA" id="ARBA00022448"/>
    </source>
</evidence>
<keyword evidence="6 7" id="KW-0472">Membrane</keyword>
<keyword evidence="5 7" id="KW-1133">Transmembrane helix</keyword>
<dbReference type="SUPFAM" id="SSF103473">
    <property type="entry name" value="MFS general substrate transporter"/>
    <property type="match status" value="1"/>
</dbReference>
<keyword evidence="10" id="KW-1185">Reference proteome</keyword>
<keyword evidence="4 7" id="KW-0812">Transmembrane</keyword>
<dbReference type="CDD" id="cd17369">
    <property type="entry name" value="MFS_ShiA_like"/>
    <property type="match status" value="1"/>
</dbReference>
<reference evidence="9 10" key="1">
    <citation type="submission" date="2018-11" db="EMBL/GenBank/DDBJ databases">
        <title>Saccharopolyspora rhizosphaerae sp. nov., an actinomycete isolated from rhizosphere soil in Thailand.</title>
        <authorList>
            <person name="Intra B."/>
            <person name="Euanorasetr J."/>
            <person name="Take A."/>
            <person name="Inahashi Y."/>
            <person name="Mori M."/>
            <person name="Panbangred W."/>
            <person name="Matsumoto A."/>
        </authorList>
    </citation>
    <scope>NUCLEOTIDE SEQUENCE [LARGE SCALE GENOMIC DNA]</scope>
    <source>
        <strain evidence="9 10">H219</strain>
    </source>
</reference>
<comment type="subcellular location">
    <subcellularLocation>
        <location evidence="1">Cell membrane</location>
        <topology evidence="1">Multi-pass membrane protein</topology>
    </subcellularLocation>
</comment>
<evidence type="ECO:0000256" key="7">
    <source>
        <dbReference type="SAM" id="Phobius"/>
    </source>
</evidence>
<feature type="transmembrane region" description="Helical" evidence="7">
    <location>
        <begin position="382"/>
        <end position="402"/>
    </location>
</feature>
<dbReference type="GO" id="GO:0022857">
    <property type="term" value="F:transmembrane transporter activity"/>
    <property type="evidence" value="ECO:0007669"/>
    <property type="project" value="InterPro"/>
</dbReference>
<feature type="transmembrane region" description="Helical" evidence="7">
    <location>
        <begin position="284"/>
        <end position="301"/>
    </location>
</feature>
<feature type="transmembrane region" description="Helical" evidence="7">
    <location>
        <begin position="92"/>
        <end position="110"/>
    </location>
</feature>
<feature type="transmembrane region" description="Helical" evidence="7">
    <location>
        <begin position="122"/>
        <end position="147"/>
    </location>
</feature>
<accession>A0A3R8P2N0</accession>
<keyword evidence="3" id="KW-1003">Cell membrane</keyword>
<feature type="transmembrane region" description="Helical" evidence="7">
    <location>
        <begin position="313"/>
        <end position="332"/>
    </location>
</feature>
<dbReference type="InterPro" id="IPR036259">
    <property type="entry name" value="MFS_trans_sf"/>
</dbReference>
<feature type="transmembrane region" description="Helical" evidence="7">
    <location>
        <begin position="159"/>
        <end position="179"/>
    </location>
</feature>
<dbReference type="AlphaFoldDB" id="A0A3R8P2N0"/>
<dbReference type="GO" id="GO:0005886">
    <property type="term" value="C:plasma membrane"/>
    <property type="evidence" value="ECO:0007669"/>
    <property type="project" value="UniProtKB-SubCell"/>
</dbReference>
<evidence type="ECO:0000256" key="3">
    <source>
        <dbReference type="ARBA" id="ARBA00022475"/>
    </source>
</evidence>
<organism evidence="9 10">
    <name type="scientific">Saccharopolyspora rhizosphaerae</name>
    <dbReference type="NCBI Taxonomy" id="2492662"/>
    <lineage>
        <taxon>Bacteria</taxon>
        <taxon>Bacillati</taxon>
        <taxon>Actinomycetota</taxon>
        <taxon>Actinomycetes</taxon>
        <taxon>Pseudonocardiales</taxon>
        <taxon>Pseudonocardiaceae</taxon>
        <taxon>Saccharopolyspora</taxon>
    </lineage>
</organism>
<dbReference type="OrthoDB" id="8953821at2"/>
<dbReference type="PANTHER" id="PTHR43045:SF1">
    <property type="entry name" value="SHIKIMATE TRANSPORTER"/>
    <property type="match status" value="1"/>
</dbReference>
<dbReference type="Pfam" id="PF07690">
    <property type="entry name" value="MFS_1"/>
    <property type="match status" value="1"/>
</dbReference>
<dbReference type="InterPro" id="IPR020846">
    <property type="entry name" value="MFS_dom"/>
</dbReference>
<proteinExistence type="predicted"/>
<evidence type="ECO:0000256" key="1">
    <source>
        <dbReference type="ARBA" id="ARBA00004651"/>
    </source>
</evidence>
<evidence type="ECO:0000256" key="4">
    <source>
        <dbReference type="ARBA" id="ARBA00022692"/>
    </source>
</evidence>
<dbReference type="RefSeq" id="WP_125089209.1">
    <property type="nucleotide sequence ID" value="NZ_RSAA01000006.1"/>
</dbReference>